<keyword evidence="1" id="KW-0812">Transmembrane</keyword>
<dbReference type="RefSeq" id="WP_184910013.1">
    <property type="nucleotide sequence ID" value="NZ_JACHMS010000001.1"/>
</dbReference>
<keyword evidence="1" id="KW-0472">Membrane</keyword>
<keyword evidence="3" id="KW-1185">Reference proteome</keyword>
<gene>
    <name evidence="2" type="ORF">BJ965_004163</name>
</gene>
<dbReference type="Proteomes" id="UP000565089">
    <property type="component" value="Unassembled WGS sequence"/>
</dbReference>
<proteinExistence type="predicted"/>
<keyword evidence="1" id="KW-1133">Transmembrane helix</keyword>
<sequence>MSPHGSVNPPAPPGALTPQRQIEHEIATLFEEYRTLREEVTQRVASRMQMIGFAGVVSALLAVSKKFTFGAPTVYVAVLVLLLAVLWLRGFNRAIQRIGRHLRTLEARINALAAQAWGTPEALLTWETGTQNARMQVRGVPGQVGRLGGWYVP</sequence>
<dbReference type="GeneID" id="95796143"/>
<dbReference type="AlphaFoldDB" id="A0A7W7DPC2"/>
<evidence type="ECO:0000256" key="1">
    <source>
        <dbReference type="SAM" id="Phobius"/>
    </source>
</evidence>
<accession>A0A7W7DPC2</accession>
<evidence type="ECO:0000313" key="2">
    <source>
        <dbReference type="EMBL" id="MBB4714281.1"/>
    </source>
</evidence>
<dbReference type="EMBL" id="JACHMS010000001">
    <property type="protein sequence ID" value="MBB4714281.1"/>
    <property type="molecule type" value="Genomic_DNA"/>
</dbReference>
<reference evidence="2 3" key="1">
    <citation type="submission" date="2020-08" db="EMBL/GenBank/DDBJ databases">
        <title>Sequencing the genomes of 1000 actinobacteria strains.</title>
        <authorList>
            <person name="Klenk H.-P."/>
        </authorList>
    </citation>
    <scope>NUCLEOTIDE SEQUENCE [LARGE SCALE GENOMIC DNA]</scope>
    <source>
        <strain evidence="2 3">DSM 40483</strain>
    </source>
</reference>
<name>A0A7W7DPC2_9ACTN</name>
<evidence type="ECO:0000313" key="3">
    <source>
        <dbReference type="Proteomes" id="UP000565089"/>
    </source>
</evidence>
<protein>
    <submittedName>
        <fullName evidence="2">Vacuolar-type H+-ATPase subunit D/Vma8</fullName>
    </submittedName>
</protein>
<organism evidence="2 3">
    <name type="scientific">Streptomyces luteogriseus</name>
    <dbReference type="NCBI Taxonomy" id="68233"/>
    <lineage>
        <taxon>Bacteria</taxon>
        <taxon>Bacillati</taxon>
        <taxon>Actinomycetota</taxon>
        <taxon>Actinomycetes</taxon>
        <taxon>Kitasatosporales</taxon>
        <taxon>Streptomycetaceae</taxon>
        <taxon>Streptomyces</taxon>
    </lineage>
</organism>
<feature type="transmembrane region" description="Helical" evidence="1">
    <location>
        <begin position="69"/>
        <end position="88"/>
    </location>
</feature>
<comment type="caution">
    <text evidence="2">The sequence shown here is derived from an EMBL/GenBank/DDBJ whole genome shotgun (WGS) entry which is preliminary data.</text>
</comment>